<protein>
    <submittedName>
        <fullName evidence="2">MarR family transcriptional regulator</fullName>
    </submittedName>
</protein>
<gene>
    <name evidence="2" type="ORF">GAO09_11390</name>
</gene>
<dbReference type="GO" id="GO:0006950">
    <property type="term" value="P:response to stress"/>
    <property type="evidence" value="ECO:0007669"/>
    <property type="project" value="TreeGrafter"/>
</dbReference>
<dbReference type="InterPro" id="IPR036390">
    <property type="entry name" value="WH_DNA-bd_sf"/>
</dbReference>
<dbReference type="PANTHER" id="PTHR33164:SF43">
    <property type="entry name" value="HTH-TYPE TRANSCRIPTIONAL REPRESSOR YETL"/>
    <property type="match status" value="1"/>
</dbReference>
<dbReference type="SMART" id="SM00347">
    <property type="entry name" value="HTH_MARR"/>
    <property type="match status" value="1"/>
</dbReference>
<keyword evidence="3" id="KW-1185">Reference proteome</keyword>
<dbReference type="PROSITE" id="PS50995">
    <property type="entry name" value="HTH_MARR_2"/>
    <property type="match status" value="1"/>
</dbReference>
<dbReference type="PANTHER" id="PTHR33164">
    <property type="entry name" value="TRANSCRIPTIONAL REGULATOR, MARR FAMILY"/>
    <property type="match status" value="1"/>
</dbReference>
<dbReference type="Proteomes" id="UP000435138">
    <property type="component" value="Unassembled WGS sequence"/>
</dbReference>
<dbReference type="Pfam" id="PF12802">
    <property type="entry name" value="MarR_2"/>
    <property type="match status" value="1"/>
</dbReference>
<dbReference type="RefSeq" id="WP_153354129.1">
    <property type="nucleotide sequence ID" value="NZ_WIXI01000041.1"/>
</dbReference>
<dbReference type="EMBL" id="WIXI01000041">
    <property type="protein sequence ID" value="MQY46644.1"/>
    <property type="molecule type" value="Genomic_DNA"/>
</dbReference>
<evidence type="ECO:0000259" key="1">
    <source>
        <dbReference type="PROSITE" id="PS50995"/>
    </source>
</evidence>
<feature type="domain" description="HTH marR-type" evidence="1">
    <location>
        <begin position="10"/>
        <end position="148"/>
    </location>
</feature>
<organism evidence="2 3">
    <name type="scientific">Endobacterium cereale</name>
    <dbReference type="NCBI Taxonomy" id="2663029"/>
    <lineage>
        <taxon>Bacteria</taxon>
        <taxon>Pseudomonadati</taxon>
        <taxon>Pseudomonadota</taxon>
        <taxon>Alphaproteobacteria</taxon>
        <taxon>Hyphomicrobiales</taxon>
        <taxon>Rhizobiaceae</taxon>
        <taxon>Endobacterium</taxon>
    </lineage>
</organism>
<dbReference type="PRINTS" id="PR00598">
    <property type="entry name" value="HTHMARR"/>
</dbReference>
<comment type="caution">
    <text evidence="2">The sequence shown here is derived from an EMBL/GenBank/DDBJ whole genome shotgun (WGS) entry which is preliminary data.</text>
</comment>
<evidence type="ECO:0000313" key="3">
    <source>
        <dbReference type="Proteomes" id="UP000435138"/>
    </source>
</evidence>
<dbReference type="SUPFAM" id="SSF46785">
    <property type="entry name" value="Winged helix' DNA-binding domain"/>
    <property type="match status" value="1"/>
</dbReference>
<name>A0A6A8A7H0_9HYPH</name>
<dbReference type="InterPro" id="IPR036388">
    <property type="entry name" value="WH-like_DNA-bd_sf"/>
</dbReference>
<dbReference type="InterPro" id="IPR000835">
    <property type="entry name" value="HTH_MarR-typ"/>
</dbReference>
<proteinExistence type="predicted"/>
<evidence type="ECO:0000313" key="2">
    <source>
        <dbReference type="EMBL" id="MQY46644.1"/>
    </source>
</evidence>
<reference evidence="2 3" key="1">
    <citation type="submission" date="2019-11" db="EMBL/GenBank/DDBJ databases">
        <title>Genome analysis of Rhizobacterium cereale a novel genus and species isolated from maize roots in North Spain.</title>
        <authorList>
            <person name="Menendez E."/>
            <person name="Flores-Felix J.D."/>
            <person name="Ramirez-Bahena M.-H."/>
            <person name="Igual J.M."/>
            <person name="Garcia-Fraile P."/>
            <person name="Peix A."/>
            <person name="Velazquez E."/>
        </authorList>
    </citation>
    <scope>NUCLEOTIDE SEQUENCE [LARGE SCALE GENOMIC DNA]</scope>
    <source>
        <strain evidence="2 3">RZME27</strain>
    </source>
</reference>
<dbReference type="InterPro" id="IPR039422">
    <property type="entry name" value="MarR/SlyA-like"/>
</dbReference>
<sequence length="148" mass="16403">MAVEEELIKETDLPSALYDGLAGFRLVMRRFLSLSGAALEQADVTSQQYQAMLVIRTAPGGQIRMRELSEQMLMRAHGAVQLVDRLAAAGLVERKPSRTDKRSILIELTPDGRRLLQDLARIHVKGLLENQALLVESLGKLGDLRELA</sequence>
<dbReference type="AlphaFoldDB" id="A0A6A8A7H0"/>
<accession>A0A6A8A7H0</accession>
<dbReference type="GO" id="GO:0003700">
    <property type="term" value="F:DNA-binding transcription factor activity"/>
    <property type="evidence" value="ECO:0007669"/>
    <property type="project" value="InterPro"/>
</dbReference>
<dbReference type="Gene3D" id="1.10.10.10">
    <property type="entry name" value="Winged helix-like DNA-binding domain superfamily/Winged helix DNA-binding domain"/>
    <property type="match status" value="1"/>
</dbReference>